<keyword evidence="1" id="KW-0175">Coiled coil</keyword>
<gene>
    <name evidence="3" type="ORF">cyc_05890</name>
</gene>
<comment type="caution">
    <text evidence="3">The sequence shown here is derived from an EMBL/GenBank/DDBJ whole genome shotgun (WGS) entry which is preliminary data.</text>
</comment>
<dbReference type="VEuPathDB" id="ToxoDB:cyc_05890"/>
<feature type="coiled-coil region" evidence="1">
    <location>
        <begin position="92"/>
        <end position="140"/>
    </location>
</feature>
<dbReference type="InParanoid" id="A0A1D3DAK6"/>
<dbReference type="VEuPathDB" id="ToxoDB:LOC34622175"/>
<evidence type="ECO:0000256" key="1">
    <source>
        <dbReference type="SAM" id="Coils"/>
    </source>
</evidence>
<dbReference type="EMBL" id="JROU02000064">
    <property type="protein sequence ID" value="OEH80492.1"/>
    <property type="molecule type" value="Genomic_DNA"/>
</dbReference>
<protein>
    <submittedName>
        <fullName evidence="3">Uncharacterized protein</fullName>
    </submittedName>
</protein>
<feature type="compositionally biased region" description="Polar residues" evidence="2">
    <location>
        <begin position="353"/>
        <end position="362"/>
    </location>
</feature>
<dbReference type="AlphaFoldDB" id="A0A1D3DAK6"/>
<feature type="coiled-coil region" evidence="1">
    <location>
        <begin position="174"/>
        <end position="223"/>
    </location>
</feature>
<accession>A0A1D3DAK6</accession>
<evidence type="ECO:0000313" key="3">
    <source>
        <dbReference type="EMBL" id="OEH80492.1"/>
    </source>
</evidence>
<proteinExistence type="predicted"/>
<evidence type="ECO:0000256" key="2">
    <source>
        <dbReference type="SAM" id="MobiDB-lite"/>
    </source>
</evidence>
<sequence>MQGPLQRQPVSLQPEHAIHEPQKSPPSGLQIMPPAGEVSGFCCGHGTQVGVTHAESPCPWAYGRMLHAQTPPAYCLPCKKRESAADQGALRAARIDATLTKALERVEQLDRRRKKMEAELAAAREETVRLKREKAATEAQELHASFEGGNDGSSFCAGSVQQHALRVTRAVSQLESLVAKLRRHLHESQALSEEHLHQLKQMKQQLKEQQMLLEQREQALTQEKDISSRLRRQCNAATAKTKQLTAASKELQRAAIDLSLKRCSPQKIWERAGATKAPATAPVGAASKSRDAATVAQSTASMHLPGLLNSSGAAQVAAAIASEATRLFTAAQKEMTQGLQQQPIQEGPENDAKQATDTNHPLPQSHWRCSAALSSSFESSLYASRSGWSAAKPSAAGAAVLQPADLRG</sequence>
<dbReference type="Proteomes" id="UP000095192">
    <property type="component" value="Unassembled WGS sequence"/>
</dbReference>
<evidence type="ECO:0000313" key="4">
    <source>
        <dbReference type="Proteomes" id="UP000095192"/>
    </source>
</evidence>
<feature type="region of interest" description="Disordered" evidence="2">
    <location>
        <begin position="1"/>
        <end position="27"/>
    </location>
</feature>
<feature type="region of interest" description="Disordered" evidence="2">
    <location>
        <begin position="334"/>
        <end position="366"/>
    </location>
</feature>
<feature type="compositionally biased region" description="Polar residues" evidence="2">
    <location>
        <begin position="334"/>
        <end position="344"/>
    </location>
</feature>
<keyword evidence="4" id="KW-1185">Reference proteome</keyword>
<organism evidence="3 4">
    <name type="scientific">Cyclospora cayetanensis</name>
    <dbReference type="NCBI Taxonomy" id="88456"/>
    <lineage>
        <taxon>Eukaryota</taxon>
        <taxon>Sar</taxon>
        <taxon>Alveolata</taxon>
        <taxon>Apicomplexa</taxon>
        <taxon>Conoidasida</taxon>
        <taxon>Coccidia</taxon>
        <taxon>Eucoccidiorida</taxon>
        <taxon>Eimeriorina</taxon>
        <taxon>Eimeriidae</taxon>
        <taxon>Cyclospora</taxon>
    </lineage>
</organism>
<reference evidence="3 4" key="1">
    <citation type="journal article" date="2016" name="BMC Genomics">
        <title>Comparative genomics reveals Cyclospora cayetanensis possesses coccidia-like metabolism and invasion components but unique surface antigens.</title>
        <authorList>
            <person name="Liu S."/>
            <person name="Wang L."/>
            <person name="Zheng H."/>
            <person name="Xu Z."/>
            <person name="Roellig D.M."/>
            <person name="Li N."/>
            <person name="Frace M.A."/>
            <person name="Tang K."/>
            <person name="Arrowood M.J."/>
            <person name="Moss D.M."/>
            <person name="Zhang L."/>
            <person name="Feng Y."/>
            <person name="Xiao L."/>
        </authorList>
    </citation>
    <scope>NUCLEOTIDE SEQUENCE [LARGE SCALE GENOMIC DNA]</scope>
    <source>
        <strain evidence="3 4">CHN_HEN01</strain>
    </source>
</reference>
<name>A0A1D3DAK6_9EIME</name>